<keyword evidence="2" id="KW-0255">Endonuclease</keyword>
<feature type="transmembrane region" description="Helical" evidence="1">
    <location>
        <begin position="66"/>
        <end position="90"/>
    </location>
</feature>
<keyword evidence="1" id="KW-0812">Transmembrane</keyword>
<dbReference type="AlphaFoldDB" id="Q9F448"/>
<dbReference type="EMBL" id="X06826">
    <property type="protein sequence ID" value="CAC15182.1"/>
    <property type="molecule type" value="Genomic_DNA"/>
</dbReference>
<keyword evidence="2" id="KW-0614">Plasmid</keyword>
<keyword evidence="1" id="KW-0472">Membrane</keyword>
<keyword evidence="2" id="KW-0540">Nuclease</keyword>
<sequence>MIVDILVRFRIPVFSAWRGPCSPSTRDRGDDHLADRWKSVLLIIASIACGWIGWSGEVLLLPPAMFFPLLWAMAPSRTIATLVAVGYFLAACRGLPQGVANFYATDLWPRLVLWAVASVSVND</sequence>
<proteinExistence type="predicted"/>
<feature type="transmembrane region" description="Helical" evidence="1">
    <location>
        <begin position="36"/>
        <end position="54"/>
    </location>
</feature>
<protein>
    <submittedName>
        <fullName evidence="2">TraB-like protein</fullName>
    </submittedName>
</protein>
<geneLocation type="plasmid" evidence="2">
    <name>pTi15955</name>
</geneLocation>
<evidence type="ECO:0000313" key="2">
    <source>
        <dbReference type="EMBL" id="CAC15182.1"/>
    </source>
</evidence>
<reference evidence="2" key="2">
    <citation type="submission" date="1990-11" db="EMBL/GenBank/DDBJ databases">
        <authorList>
            <person name="Thompson D."/>
        </authorList>
    </citation>
    <scope>NUCLEOTIDE SEQUENCE</scope>
    <source>
        <plasmid evidence="2">pTi15955</plasmid>
    </source>
</reference>
<reference evidence="2" key="1">
    <citation type="journal article" date="1988" name="Nucleic Acids Res.">
        <title>Analysis of the complete nucleotide sequence of the Agrobacterium tumefaciens virB operon.</title>
        <authorList>
            <person name="Thompson D.V."/>
            <person name="Melchers L.S."/>
            <person name="Idler K.B."/>
            <person name="Shilperoort R.A."/>
            <person name="Hooykaas P.J.J."/>
        </authorList>
    </citation>
    <scope>NUCLEOTIDE SEQUENCE</scope>
    <source>
        <plasmid evidence="2">pTi15955</plasmid>
    </source>
</reference>
<accession>Q9F448</accession>
<keyword evidence="1" id="KW-1133">Transmembrane helix</keyword>
<organism evidence="2">
    <name type="scientific">Agrobacterium tumefaciens</name>
    <dbReference type="NCBI Taxonomy" id="358"/>
    <lineage>
        <taxon>Bacteria</taxon>
        <taxon>Pseudomonadati</taxon>
        <taxon>Pseudomonadota</taxon>
        <taxon>Alphaproteobacteria</taxon>
        <taxon>Hyphomicrobiales</taxon>
        <taxon>Rhizobiaceae</taxon>
        <taxon>Rhizobium/Agrobacterium group</taxon>
        <taxon>Agrobacterium</taxon>
        <taxon>Agrobacterium tumefaciens complex</taxon>
    </lineage>
</organism>
<name>Q9F448_AGRTU</name>
<evidence type="ECO:0000256" key="1">
    <source>
        <dbReference type="SAM" id="Phobius"/>
    </source>
</evidence>
<reference evidence="2" key="3">
    <citation type="journal article" date="2000" name="J. Exp. Bot.">
        <title>Sequence analysis of the vir-region from Agrobacterium tumefaciens octopine Ti plasmid pTi15955.</title>
        <authorList>
            <person name="Schrammeijer B."/>
            <person name="Beijersbergen A."/>
            <person name="Idler K.B."/>
            <person name="Melchers L.S."/>
            <person name="Thompson D.V."/>
            <person name="Hooykaas P.J.J."/>
        </authorList>
    </citation>
    <scope>NUCLEOTIDE SEQUENCE</scope>
    <source>
        <plasmid evidence="2">pTi15955</plasmid>
    </source>
</reference>
<dbReference type="GO" id="GO:0004519">
    <property type="term" value="F:endonuclease activity"/>
    <property type="evidence" value="ECO:0007669"/>
    <property type="project" value="UniProtKB-KW"/>
</dbReference>
<keyword evidence="2" id="KW-0378">Hydrolase</keyword>